<dbReference type="RefSeq" id="WP_336351654.1">
    <property type="nucleotide sequence ID" value="NZ_JAZAQL010000003.1"/>
</dbReference>
<proteinExistence type="predicted"/>
<evidence type="ECO:0000313" key="4">
    <source>
        <dbReference type="EMBL" id="MFC6954718.1"/>
    </source>
</evidence>
<protein>
    <submittedName>
        <fullName evidence="4">DUF4129 domain-containing protein</fullName>
    </submittedName>
</protein>
<dbReference type="Pfam" id="PF13559">
    <property type="entry name" value="DUF4129"/>
    <property type="match status" value="1"/>
</dbReference>
<accession>A0ABD5VJW1</accession>
<evidence type="ECO:0000259" key="3">
    <source>
        <dbReference type="Pfam" id="PF13559"/>
    </source>
</evidence>
<dbReference type="AlphaFoldDB" id="A0ABD5VJW1"/>
<keyword evidence="5" id="KW-1185">Reference proteome</keyword>
<gene>
    <name evidence="4" type="ORF">ACFQGB_17770</name>
</gene>
<keyword evidence="2" id="KW-0472">Membrane</keyword>
<evidence type="ECO:0000256" key="2">
    <source>
        <dbReference type="SAM" id="Phobius"/>
    </source>
</evidence>
<dbReference type="InterPro" id="IPR025403">
    <property type="entry name" value="TgpA-like_C"/>
</dbReference>
<keyword evidence="2" id="KW-0812">Transmembrane</keyword>
<organism evidence="4 5">
    <name type="scientific">Halorubellus litoreus</name>
    <dbReference type="NCBI Taxonomy" id="755308"/>
    <lineage>
        <taxon>Archaea</taxon>
        <taxon>Methanobacteriati</taxon>
        <taxon>Methanobacteriota</taxon>
        <taxon>Stenosarchaea group</taxon>
        <taxon>Halobacteria</taxon>
        <taxon>Halobacteriales</taxon>
        <taxon>Halorubellaceae</taxon>
        <taxon>Halorubellus</taxon>
    </lineage>
</organism>
<feature type="compositionally biased region" description="Gly residues" evidence="1">
    <location>
        <begin position="46"/>
        <end position="55"/>
    </location>
</feature>
<name>A0ABD5VJW1_9EURY</name>
<feature type="compositionally biased region" description="Low complexity" evidence="1">
    <location>
        <begin position="102"/>
        <end position="117"/>
    </location>
</feature>
<feature type="compositionally biased region" description="Low complexity" evidence="1">
    <location>
        <begin position="59"/>
        <end position="92"/>
    </location>
</feature>
<keyword evidence="2" id="KW-1133">Transmembrane helix</keyword>
<feature type="domain" description="Protein-glutamine gamma-glutamyltransferase-like C-terminal" evidence="3">
    <location>
        <begin position="301"/>
        <end position="367"/>
    </location>
</feature>
<reference evidence="4 5" key="1">
    <citation type="journal article" date="2019" name="Int. J. Syst. Evol. Microbiol.">
        <title>The Global Catalogue of Microorganisms (GCM) 10K type strain sequencing project: providing services to taxonomists for standard genome sequencing and annotation.</title>
        <authorList>
            <consortium name="The Broad Institute Genomics Platform"/>
            <consortium name="The Broad Institute Genome Sequencing Center for Infectious Disease"/>
            <person name="Wu L."/>
            <person name="Ma J."/>
        </authorList>
    </citation>
    <scope>NUCLEOTIDE SEQUENCE [LARGE SCALE GENOMIC DNA]</scope>
    <source>
        <strain evidence="4 5">GX26</strain>
    </source>
</reference>
<feature type="region of interest" description="Disordered" evidence="1">
    <location>
        <begin position="262"/>
        <end position="298"/>
    </location>
</feature>
<evidence type="ECO:0000256" key="1">
    <source>
        <dbReference type="SAM" id="MobiDB-lite"/>
    </source>
</evidence>
<dbReference type="Proteomes" id="UP001596395">
    <property type="component" value="Unassembled WGS sequence"/>
</dbReference>
<feature type="region of interest" description="Disordered" evidence="1">
    <location>
        <begin position="311"/>
        <end position="330"/>
    </location>
</feature>
<feature type="transmembrane region" description="Helical" evidence="2">
    <location>
        <begin position="126"/>
        <end position="148"/>
    </location>
</feature>
<feature type="region of interest" description="Disordered" evidence="1">
    <location>
        <begin position="41"/>
        <end position="117"/>
    </location>
</feature>
<comment type="caution">
    <text evidence="4">The sequence shown here is derived from an EMBL/GenBank/DDBJ whole genome shotgun (WGS) entry which is preliminary data.</text>
</comment>
<dbReference type="EMBL" id="JBHSXN010000003">
    <property type="protein sequence ID" value="MFC6954718.1"/>
    <property type="molecule type" value="Genomic_DNA"/>
</dbReference>
<evidence type="ECO:0000313" key="5">
    <source>
        <dbReference type="Proteomes" id="UP001596395"/>
    </source>
</evidence>
<sequence>MDHDLYRAALAIACVFAVVLGASLFPATGFGTNPVPAGGIANGSAPGSGGGGGPSDQGTATVAETTADETTSTSSTTDASTSADESTTTTAAKDSGGSDASTETTTTTTTEAPGSDAAADGGLQGALLAFVTILFGAGATVILASVGLGRHHRRRYPGEWDLPSAPHLRVVEYLRRIPQTSLSFVMFAGSNAPGILDGLADGVGNATSGVGALTTGLGTLGASLGRGLATVPGGVLKGIGSLGRGLGSITLGFGALSSIGSGSFLGRSDDRPDDDPRDGASATPDAEPEPEPPDPPASVREAFDRLQEDLGVSGEDGETPGEIARRAIDRGLPTDAIRSLTTAFRDVRYGGRPDEGERVSVARDAYERVRRALEGESS</sequence>